<dbReference type="Pfam" id="PF02744">
    <property type="entry name" value="GalP_UDP_tr_C"/>
    <property type="match status" value="1"/>
</dbReference>
<dbReference type="InterPro" id="IPR023425">
    <property type="entry name" value="GalP_uridyl_Trfase_II_CS"/>
</dbReference>
<dbReference type="Pfam" id="PF01087">
    <property type="entry name" value="GalP_UDP_transf"/>
    <property type="match status" value="1"/>
</dbReference>
<dbReference type="EMBL" id="NOXF01000012">
    <property type="protein sequence ID" value="PEQ23656.1"/>
    <property type="molecule type" value="Genomic_DNA"/>
</dbReference>
<dbReference type="PIRSF" id="PIRSF006005">
    <property type="entry name" value="GalT_BS"/>
    <property type="match status" value="1"/>
</dbReference>
<evidence type="ECO:0000256" key="10">
    <source>
        <dbReference type="HAMAP-Rule" id="MF_00571"/>
    </source>
</evidence>
<comment type="caution">
    <text evidence="13">The sequence shown here is derived from an EMBL/GenBank/DDBJ whole genome shotgun (WGS) entry which is preliminary data.</text>
</comment>
<organism evidence="13 15">
    <name type="scientific">[Clostridium] leptum DSM 753</name>
    <dbReference type="NCBI Taxonomy" id="428125"/>
    <lineage>
        <taxon>Bacteria</taxon>
        <taxon>Bacillati</taxon>
        <taxon>Bacillota</taxon>
        <taxon>Clostridia</taxon>
        <taxon>Eubacteriales</taxon>
        <taxon>Oscillospiraceae</taxon>
        <taxon>Oscillospiraceae incertae sedis</taxon>
    </lineage>
</organism>
<evidence type="ECO:0000256" key="9">
    <source>
        <dbReference type="ARBA" id="ARBA00023277"/>
    </source>
</evidence>
<dbReference type="OrthoDB" id="2293at2"/>
<reference evidence="14 16" key="3">
    <citation type="submission" date="2017-07" db="EMBL/GenBank/DDBJ databases">
        <title>Prevalence of linear plasmids in Cutibacterium (Propionibacterium) acnes isolates obtained from prostatic tissue.</title>
        <authorList>
            <person name="Davidsson S."/>
            <person name="Carlsson J."/>
            <person name="Molling P."/>
            <person name="Andren O."/>
            <person name="Andersson S.-O."/>
            <person name="Brzuszkiewicz E."/>
            <person name="Poehlein A."/>
            <person name="Al-Zeer M."/>
            <person name="Brinkmann V."/>
            <person name="Scavenius C."/>
            <person name="Nazipi S."/>
            <person name="Soderquist B."/>
            <person name="Bruggemann H."/>
        </authorList>
    </citation>
    <scope>NUCLEOTIDE SEQUENCE [LARGE SCALE GENOMIC DNA]</scope>
    <source>
        <strain evidence="14 16">DSM 753</strain>
    </source>
</reference>
<dbReference type="HOGENOM" id="CLU_047799_0_0_9"/>
<proteinExistence type="inferred from homology"/>
<evidence type="ECO:0000313" key="15">
    <source>
        <dbReference type="Proteomes" id="UP000003490"/>
    </source>
</evidence>
<dbReference type="eggNOG" id="COG4468">
    <property type="taxonomic scope" value="Bacteria"/>
</dbReference>
<dbReference type="NCBIfam" id="NF003629">
    <property type="entry name" value="PRK05270.1-2"/>
    <property type="match status" value="1"/>
</dbReference>
<dbReference type="InterPro" id="IPR005849">
    <property type="entry name" value="GalP_Utransf_N"/>
</dbReference>
<comment type="catalytic activity">
    <reaction evidence="1 10">
        <text>alpha-D-galactose 1-phosphate + UDP-alpha-D-glucose = alpha-D-glucose 1-phosphate + UDP-alpha-D-galactose</text>
        <dbReference type="Rhea" id="RHEA:13989"/>
        <dbReference type="ChEBI" id="CHEBI:58336"/>
        <dbReference type="ChEBI" id="CHEBI:58601"/>
        <dbReference type="ChEBI" id="CHEBI:58885"/>
        <dbReference type="ChEBI" id="CHEBI:66914"/>
        <dbReference type="EC" id="2.7.7.12"/>
    </reaction>
</comment>
<evidence type="ECO:0000259" key="12">
    <source>
        <dbReference type="Pfam" id="PF02744"/>
    </source>
</evidence>
<evidence type="ECO:0000313" key="16">
    <source>
        <dbReference type="Proteomes" id="UP000220611"/>
    </source>
</evidence>
<feature type="domain" description="Galactose-1-phosphate uridyl transferase C-terminal" evidence="12">
    <location>
        <begin position="249"/>
        <end position="425"/>
    </location>
</feature>
<dbReference type="PANTHER" id="PTHR39191">
    <property type="entry name" value="GALACTOSE-1-PHOSPHATE URIDYLYLTRANSFERASE"/>
    <property type="match status" value="1"/>
</dbReference>
<dbReference type="EMBL" id="ABCB02000019">
    <property type="protein sequence ID" value="EDO60868.1"/>
    <property type="molecule type" value="Genomic_DNA"/>
</dbReference>
<evidence type="ECO:0000259" key="11">
    <source>
        <dbReference type="Pfam" id="PF01087"/>
    </source>
</evidence>
<dbReference type="UniPathway" id="UPA00214"/>
<dbReference type="InterPro" id="IPR005850">
    <property type="entry name" value="GalP_Utransf_C"/>
</dbReference>
<feature type="domain" description="Galactose-1-phosphate uridyl transferase N-terminal" evidence="11">
    <location>
        <begin position="25"/>
        <end position="233"/>
    </location>
</feature>
<dbReference type="EC" id="2.7.7.12" evidence="10"/>
<dbReference type="GO" id="GO:0008108">
    <property type="term" value="F:UDP-glucose:hexose-1-phosphate uridylyltransferase activity"/>
    <property type="evidence" value="ECO:0007669"/>
    <property type="project" value="UniProtKB-UniRule"/>
</dbReference>
<keyword evidence="6 10" id="KW-0808">Transferase</keyword>
<comment type="pathway">
    <text evidence="3 10">Carbohydrate metabolism; galactose metabolism.</text>
</comment>
<sequence>MTDINLEIARLVQYGVKKGLLHQEDAVFAVNRILALLKLNDYTQAAVPEENLASPQPILNRIIDWAAENGLLESNSSVFRDLLDTEIMACLMPRPSEVIYQFRSLFHINKKVATDYFYRLSQNSNYIRTDRVKKDEKWTSQTPYGPMDITINLSKPEKDPKAIAAARNMKSTSYPKCLLCRETEGYAGSVSQPPRGNHRVIPMDLCGETWYFQYSPYVYYNEHCILLNGKHVPMKIERKTFARLLAFVEKLPHYFIGSNADLPIVGGSILSHDHFQGGCYELPMAKAPAEKSISFDGYPQVDASIVKWPLSVIRLSSVDQSVLIDLADKILFHWRSYSDSSVEIRAFTGETPHNTITPIARRRGNQFELDLVLRNNRTSPEHPLGIFHPHAEYHHLKKENIGLIEVMGLAVLPARLKSELALVEEALTAPEKADRIFSEAAMAPHYDWYRELRKAYSGGQAAHAFVQDQVGRVFSAILENSGVYKTDETGRKAFLRFIGAVNGK</sequence>
<dbReference type="GO" id="GO:0006012">
    <property type="term" value="P:galactose metabolic process"/>
    <property type="evidence" value="ECO:0007669"/>
    <property type="project" value="UniProtKB-UniRule"/>
</dbReference>
<keyword evidence="16" id="KW-1185">Reference proteome</keyword>
<dbReference type="HAMAP" id="MF_00571">
    <property type="entry name" value="GalP_UDP_trans"/>
    <property type="match status" value="1"/>
</dbReference>
<evidence type="ECO:0000256" key="8">
    <source>
        <dbReference type="ARBA" id="ARBA00023144"/>
    </source>
</evidence>
<dbReference type="GO" id="GO:0005737">
    <property type="term" value="C:cytoplasm"/>
    <property type="evidence" value="ECO:0007669"/>
    <property type="project" value="UniProtKB-SubCell"/>
</dbReference>
<dbReference type="InterPro" id="IPR000766">
    <property type="entry name" value="GalP_uridyl_Trfase_II"/>
</dbReference>
<evidence type="ECO:0000256" key="2">
    <source>
        <dbReference type="ARBA" id="ARBA00004496"/>
    </source>
</evidence>
<evidence type="ECO:0000313" key="13">
    <source>
        <dbReference type="EMBL" id="EDO60868.1"/>
    </source>
</evidence>
<evidence type="ECO:0000256" key="4">
    <source>
        <dbReference type="ARBA" id="ARBA00008706"/>
    </source>
</evidence>
<evidence type="ECO:0000313" key="14">
    <source>
        <dbReference type="EMBL" id="PEQ23656.1"/>
    </source>
</evidence>
<evidence type="ECO:0000256" key="6">
    <source>
        <dbReference type="ARBA" id="ARBA00022679"/>
    </source>
</evidence>
<protein>
    <recommendedName>
        <fullName evidence="10">Galactose-1-phosphate uridylyltransferase</fullName>
        <shortName evidence="10">Gal-1-P uridylyltransferase</shortName>
        <ecNumber evidence="10">2.7.7.12</ecNumber>
    </recommendedName>
    <alternativeName>
        <fullName evidence="10">UDP-glucose--hexose-1-phosphate uridylyltransferase</fullName>
    </alternativeName>
</protein>
<dbReference type="PANTHER" id="PTHR39191:SF1">
    <property type="entry name" value="DUF4922 DOMAIN-CONTAINING PROTEIN"/>
    <property type="match status" value="1"/>
</dbReference>
<dbReference type="AlphaFoldDB" id="A7VV68"/>
<keyword evidence="5 10" id="KW-0963">Cytoplasm</keyword>
<reference evidence="13 15" key="2">
    <citation type="submission" date="2007-08" db="EMBL/GenBank/DDBJ databases">
        <authorList>
            <person name="Fulton L."/>
            <person name="Clifton S."/>
            <person name="Fulton B."/>
            <person name="Xu J."/>
            <person name="Minx P."/>
            <person name="Pepin K.H."/>
            <person name="Johnson M."/>
            <person name="Thiruvilangam P."/>
            <person name="Bhonagiri V."/>
            <person name="Nash W.E."/>
            <person name="Wang C."/>
            <person name="Mardis E.R."/>
            <person name="Wilson R.K."/>
        </authorList>
    </citation>
    <scope>NUCLEOTIDE SEQUENCE [LARGE SCALE GENOMIC DNA]</scope>
    <source>
        <strain evidence="13 15">DSM 753</strain>
    </source>
</reference>
<reference evidence="13 15" key="1">
    <citation type="submission" date="2007-08" db="EMBL/GenBank/DDBJ databases">
        <title>Draft genome sequence of Clostridium leptum (DSM 753).</title>
        <authorList>
            <person name="Sudarsanam P."/>
            <person name="Ley R."/>
            <person name="Guruge J."/>
            <person name="Turnbaugh P.J."/>
            <person name="Mahowald M."/>
            <person name="Liep D."/>
            <person name="Gordon J."/>
        </authorList>
    </citation>
    <scope>NUCLEOTIDE SEQUENCE [LARGE SCALE GENOMIC DNA]</scope>
    <source>
        <strain evidence="13 15">DSM 753</strain>
    </source>
</reference>
<evidence type="ECO:0000256" key="5">
    <source>
        <dbReference type="ARBA" id="ARBA00022490"/>
    </source>
</evidence>
<comment type="similarity">
    <text evidence="4 10">Belongs to the galactose-1-phosphate uridylyltransferase type 2 family.</text>
</comment>
<comment type="subcellular location">
    <subcellularLocation>
        <location evidence="2 10">Cytoplasm</location>
    </subcellularLocation>
</comment>
<gene>
    <name evidence="10" type="primary">galT</name>
    <name evidence="14" type="ORF">CH238_12515</name>
    <name evidence="13" type="ORF">CLOLEP_02473</name>
</gene>
<accession>A7VV68</accession>
<keyword evidence="9 10" id="KW-0119">Carbohydrate metabolism</keyword>
<dbReference type="Proteomes" id="UP000220611">
    <property type="component" value="Unassembled WGS sequence"/>
</dbReference>
<evidence type="ECO:0000256" key="7">
    <source>
        <dbReference type="ARBA" id="ARBA00022695"/>
    </source>
</evidence>
<keyword evidence="7 10" id="KW-0548">Nucleotidyltransferase</keyword>
<keyword evidence="8 10" id="KW-0299">Galactose metabolism</keyword>
<dbReference type="PROSITE" id="PS01163">
    <property type="entry name" value="GAL_P_UDP_TRANSF_II"/>
    <property type="match status" value="1"/>
</dbReference>
<dbReference type="Proteomes" id="UP000003490">
    <property type="component" value="Unassembled WGS sequence"/>
</dbReference>
<evidence type="ECO:0000256" key="1">
    <source>
        <dbReference type="ARBA" id="ARBA00001107"/>
    </source>
</evidence>
<evidence type="ECO:0000256" key="3">
    <source>
        <dbReference type="ARBA" id="ARBA00004947"/>
    </source>
</evidence>
<name>A7VV68_9FIRM</name>